<dbReference type="RefSeq" id="WP_247589677.1">
    <property type="nucleotide sequence ID" value="NZ_JAIVEU010000005.1"/>
</dbReference>
<dbReference type="EMBL" id="JAIVFG010000066">
    <property type="protein sequence ID" value="MDB0573750.1"/>
    <property type="molecule type" value="Genomic_DNA"/>
</dbReference>
<dbReference type="AlphaFoldDB" id="A0AAW5ZX69"/>
<gene>
    <name evidence="2" type="ORF">LBW59_23680</name>
</gene>
<dbReference type="PROSITE" id="PS51257">
    <property type="entry name" value="PROKAR_LIPOPROTEIN"/>
    <property type="match status" value="1"/>
</dbReference>
<dbReference type="Proteomes" id="UP001144050">
    <property type="component" value="Unassembled WGS sequence"/>
</dbReference>
<feature type="signal peptide" evidence="1">
    <location>
        <begin position="1"/>
        <end position="24"/>
    </location>
</feature>
<evidence type="ECO:0000313" key="2">
    <source>
        <dbReference type="EMBL" id="MDB0573750.1"/>
    </source>
</evidence>
<protein>
    <recommendedName>
        <fullName evidence="4">Lipoprotein</fullName>
    </recommendedName>
</protein>
<reference evidence="2" key="1">
    <citation type="submission" date="2021-09" db="EMBL/GenBank/DDBJ databases">
        <title>Genomic analysis of Ralstonia spp.</title>
        <authorList>
            <person name="Aburjaile F."/>
            <person name="Ariute J.C."/>
            <person name="Pais A.K.L."/>
            <person name="Albuquerque G.M.R."/>
            <person name="Silva A.M.F."/>
            <person name="Brenig B."/>
            <person name="Azevedo V."/>
            <person name="Matiuzzi M."/>
            <person name="Ramos R."/>
            <person name="Goes-Neto A."/>
            <person name="Soares S."/>
            <person name="Iseppon A.M.B."/>
            <person name="Souza E."/>
            <person name="Gama M."/>
        </authorList>
    </citation>
    <scope>NUCLEOTIDE SEQUENCE</scope>
    <source>
        <strain evidence="2">CCRMRs91</strain>
    </source>
</reference>
<organism evidence="2 3">
    <name type="scientific">Ralstonia solanacearum</name>
    <name type="common">Pseudomonas solanacearum</name>
    <dbReference type="NCBI Taxonomy" id="305"/>
    <lineage>
        <taxon>Bacteria</taxon>
        <taxon>Pseudomonadati</taxon>
        <taxon>Pseudomonadota</taxon>
        <taxon>Betaproteobacteria</taxon>
        <taxon>Burkholderiales</taxon>
        <taxon>Burkholderiaceae</taxon>
        <taxon>Ralstonia</taxon>
        <taxon>Ralstonia solanacearum species complex</taxon>
    </lineage>
</organism>
<evidence type="ECO:0008006" key="4">
    <source>
        <dbReference type="Google" id="ProtNLM"/>
    </source>
</evidence>
<keyword evidence="1" id="KW-0732">Signal</keyword>
<sequence>MTKKTLVALCCLASMLLGCTDKMADMPTRYEMQGAFKVWAPVGASSDSVEVQVLRSTEELRSVLQAASTNPMNGGAIEMPNIDFAKSFVMLVKHPLLGTAYDDELTGWRASEQVLRMRFRASGVEIPTAVTVPPNVWVAGAYVIDRQGYTKVEVDLNGVVDAFDLQ</sequence>
<comment type="caution">
    <text evidence="2">The sequence shown here is derived from an EMBL/GenBank/DDBJ whole genome shotgun (WGS) entry which is preliminary data.</text>
</comment>
<name>A0AAW5ZX69_RALSL</name>
<evidence type="ECO:0000313" key="3">
    <source>
        <dbReference type="Proteomes" id="UP001144050"/>
    </source>
</evidence>
<feature type="chain" id="PRO_5043408990" description="Lipoprotein" evidence="1">
    <location>
        <begin position="25"/>
        <end position="166"/>
    </location>
</feature>
<proteinExistence type="predicted"/>
<accession>A0AAW5ZX69</accession>
<evidence type="ECO:0000256" key="1">
    <source>
        <dbReference type="SAM" id="SignalP"/>
    </source>
</evidence>